<keyword evidence="2" id="KW-1185">Reference proteome</keyword>
<name>A0A8X8XQB4_SALSN</name>
<reference evidence="1" key="2">
    <citation type="submission" date="2020-08" db="EMBL/GenBank/DDBJ databases">
        <title>Plant Genome Project.</title>
        <authorList>
            <person name="Zhang R.-G."/>
        </authorList>
    </citation>
    <scope>NUCLEOTIDE SEQUENCE</scope>
    <source>
        <strain evidence="1">Huo1</strain>
        <tissue evidence="1">Leaf</tissue>
    </source>
</reference>
<reference evidence="1" key="1">
    <citation type="submission" date="2018-01" db="EMBL/GenBank/DDBJ databases">
        <authorList>
            <person name="Mao J.F."/>
        </authorList>
    </citation>
    <scope>NUCLEOTIDE SEQUENCE</scope>
    <source>
        <strain evidence="1">Huo1</strain>
        <tissue evidence="1">Leaf</tissue>
    </source>
</reference>
<dbReference type="Proteomes" id="UP000298416">
    <property type="component" value="Unassembled WGS sequence"/>
</dbReference>
<dbReference type="AlphaFoldDB" id="A0A8X8XQB4"/>
<evidence type="ECO:0000313" key="2">
    <source>
        <dbReference type="Proteomes" id="UP000298416"/>
    </source>
</evidence>
<dbReference type="EMBL" id="PNBA02000008">
    <property type="protein sequence ID" value="KAG6416902.1"/>
    <property type="molecule type" value="Genomic_DNA"/>
</dbReference>
<sequence length="208" mass="23255">MTHLRYNDVTINFSYAYTYVSYRGHHQRLYVFVGYGVVPEFDMGKKKTIHREAVVVARGPLWDDALQKIADGSTVYVKVELTLKNKQTVAAAVAALRIRFDDVKITLYYANNQSFSVVGYGIVPGFKQAWKITAHREAVVEARGAAWDDALRRISQGSTVELRAELITGYRKITESSLCICCTTVVAGAAELQLDSSGEVSKKPIRFH</sequence>
<organism evidence="1">
    <name type="scientific">Salvia splendens</name>
    <name type="common">Scarlet sage</name>
    <dbReference type="NCBI Taxonomy" id="180675"/>
    <lineage>
        <taxon>Eukaryota</taxon>
        <taxon>Viridiplantae</taxon>
        <taxon>Streptophyta</taxon>
        <taxon>Embryophyta</taxon>
        <taxon>Tracheophyta</taxon>
        <taxon>Spermatophyta</taxon>
        <taxon>Magnoliopsida</taxon>
        <taxon>eudicotyledons</taxon>
        <taxon>Gunneridae</taxon>
        <taxon>Pentapetalae</taxon>
        <taxon>asterids</taxon>
        <taxon>lamiids</taxon>
        <taxon>Lamiales</taxon>
        <taxon>Lamiaceae</taxon>
        <taxon>Nepetoideae</taxon>
        <taxon>Mentheae</taxon>
        <taxon>Salviinae</taxon>
        <taxon>Salvia</taxon>
        <taxon>Salvia subgen. Calosphace</taxon>
        <taxon>core Calosphace</taxon>
    </lineage>
</organism>
<accession>A0A8X8XQB4</accession>
<proteinExistence type="predicted"/>
<gene>
    <name evidence="1" type="ORF">SASPL_124343</name>
</gene>
<comment type="caution">
    <text evidence="1">The sequence shown here is derived from an EMBL/GenBank/DDBJ whole genome shotgun (WGS) entry which is preliminary data.</text>
</comment>
<evidence type="ECO:0000313" key="1">
    <source>
        <dbReference type="EMBL" id="KAG6416902.1"/>
    </source>
</evidence>
<protein>
    <submittedName>
        <fullName evidence="1">Uncharacterized protein</fullName>
    </submittedName>
</protein>